<evidence type="ECO:0000256" key="2">
    <source>
        <dbReference type="ARBA" id="ARBA00022692"/>
    </source>
</evidence>
<feature type="transmembrane region" description="Helical" evidence="5">
    <location>
        <begin position="134"/>
        <end position="156"/>
    </location>
</feature>
<gene>
    <name evidence="6" type="ORF">SAMN05421813_10584</name>
</gene>
<keyword evidence="3 5" id="KW-1133">Transmembrane helix</keyword>
<proteinExistence type="predicted"/>
<dbReference type="InterPro" id="IPR000537">
    <property type="entry name" value="UbiA_prenyltransferase"/>
</dbReference>
<dbReference type="RefSeq" id="WP_090701375.1">
    <property type="nucleotide sequence ID" value="NZ_FNHH01000005.1"/>
</dbReference>
<feature type="transmembrane region" description="Helical" evidence="5">
    <location>
        <begin position="45"/>
        <end position="66"/>
    </location>
</feature>
<evidence type="ECO:0000256" key="4">
    <source>
        <dbReference type="ARBA" id="ARBA00023136"/>
    </source>
</evidence>
<evidence type="ECO:0000313" key="6">
    <source>
        <dbReference type="EMBL" id="SDM04905.1"/>
    </source>
</evidence>
<feature type="transmembrane region" description="Helical" evidence="5">
    <location>
        <begin position="276"/>
        <end position="293"/>
    </location>
</feature>
<dbReference type="Pfam" id="PF01040">
    <property type="entry name" value="UbiA"/>
    <property type="match status" value="1"/>
</dbReference>
<keyword evidence="6" id="KW-0808">Transferase</keyword>
<sequence length="294" mass="33718">MNFIRNIFPSASALVHLRILFSVFLMPVFLFALSQVPQINLQDTILTFIIWHLLVYPASNGYNSYFDKDEGSIALIEKPPKVDKSLYYFSLFLDLLALILSLFVGWILFLAVLIYGVISKMYSHPAFRFKKYPVISFLIVFIFQGAFVYCSTYVSISGLDTLAGWNLNFTLAGLICSCLIGATYPLTQVYQHEEDSKRGDITLSIVLGIRGSFYFSAVLFLLSAILLYFYWDRLEMINYFWLFLIIASPVFILFANWFSAVYSDPSYANFKNMSRMTLLSSISMLIYFGLLNII</sequence>
<dbReference type="OrthoDB" id="665023at2"/>
<accession>A0A1G9Q3J4</accession>
<feature type="transmembrane region" description="Helical" evidence="5">
    <location>
        <begin position="86"/>
        <end position="113"/>
    </location>
</feature>
<name>A0A1G9Q3J4_9SPHI</name>
<feature type="transmembrane region" description="Helical" evidence="5">
    <location>
        <begin position="237"/>
        <end position="255"/>
    </location>
</feature>
<feature type="transmembrane region" description="Helical" evidence="5">
    <location>
        <begin position="162"/>
        <end position="186"/>
    </location>
</feature>
<dbReference type="Proteomes" id="UP000199226">
    <property type="component" value="Unassembled WGS sequence"/>
</dbReference>
<evidence type="ECO:0000256" key="1">
    <source>
        <dbReference type="ARBA" id="ARBA00004141"/>
    </source>
</evidence>
<evidence type="ECO:0000313" key="7">
    <source>
        <dbReference type="Proteomes" id="UP000199226"/>
    </source>
</evidence>
<keyword evidence="2 5" id="KW-0812">Transmembrane</keyword>
<keyword evidence="7" id="KW-1185">Reference proteome</keyword>
<dbReference type="GO" id="GO:0016765">
    <property type="term" value="F:transferase activity, transferring alkyl or aryl (other than methyl) groups"/>
    <property type="evidence" value="ECO:0007669"/>
    <property type="project" value="InterPro"/>
</dbReference>
<evidence type="ECO:0000256" key="5">
    <source>
        <dbReference type="SAM" id="Phobius"/>
    </source>
</evidence>
<reference evidence="7" key="1">
    <citation type="submission" date="2016-10" db="EMBL/GenBank/DDBJ databases">
        <authorList>
            <person name="Varghese N."/>
            <person name="Submissions S."/>
        </authorList>
    </citation>
    <scope>NUCLEOTIDE SEQUENCE [LARGE SCALE GENOMIC DNA]</scope>
    <source>
        <strain evidence="7">DSM 24536</strain>
    </source>
</reference>
<feature type="transmembrane region" description="Helical" evidence="5">
    <location>
        <begin position="207"/>
        <end position="231"/>
    </location>
</feature>
<dbReference type="STRING" id="990371.SAMN05421813_10584"/>
<organism evidence="6 7">
    <name type="scientific">Daejeonella rubra</name>
    <dbReference type="NCBI Taxonomy" id="990371"/>
    <lineage>
        <taxon>Bacteria</taxon>
        <taxon>Pseudomonadati</taxon>
        <taxon>Bacteroidota</taxon>
        <taxon>Sphingobacteriia</taxon>
        <taxon>Sphingobacteriales</taxon>
        <taxon>Sphingobacteriaceae</taxon>
        <taxon>Daejeonella</taxon>
    </lineage>
</organism>
<protein>
    <submittedName>
        <fullName evidence="6">1,4-dihydroxy-2-naphthoate octaprenyltransferase</fullName>
    </submittedName>
</protein>
<keyword evidence="4 5" id="KW-0472">Membrane</keyword>
<dbReference type="AlphaFoldDB" id="A0A1G9Q3J4"/>
<comment type="subcellular location">
    <subcellularLocation>
        <location evidence="1">Membrane</location>
        <topology evidence="1">Multi-pass membrane protein</topology>
    </subcellularLocation>
</comment>
<feature type="transmembrane region" description="Helical" evidence="5">
    <location>
        <begin position="15"/>
        <end position="33"/>
    </location>
</feature>
<evidence type="ECO:0000256" key="3">
    <source>
        <dbReference type="ARBA" id="ARBA00022989"/>
    </source>
</evidence>
<dbReference type="EMBL" id="FNHH01000005">
    <property type="protein sequence ID" value="SDM04905.1"/>
    <property type="molecule type" value="Genomic_DNA"/>
</dbReference>
<dbReference type="GO" id="GO:0016020">
    <property type="term" value="C:membrane"/>
    <property type="evidence" value="ECO:0007669"/>
    <property type="project" value="UniProtKB-SubCell"/>
</dbReference>